<proteinExistence type="predicted"/>
<feature type="region of interest" description="Disordered" evidence="1">
    <location>
        <begin position="1"/>
        <end position="40"/>
    </location>
</feature>
<accession>A0A177AQD1</accession>
<evidence type="ECO:0000313" key="2">
    <source>
        <dbReference type="EMBL" id="OAF63742.1"/>
    </source>
</evidence>
<dbReference type="AlphaFoldDB" id="A0A177AQD1"/>
<reference evidence="2 3" key="1">
    <citation type="submission" date="2016-04" db="EMBL/GenBank/DDBJ databases">
        <title>The genome of Intoshia linei affirms orthonectids as highly simplified spiralians.</title>
        <authorList>
            <person name="Mikhailov K.V."/>
            <person name="Slusarev G.S."/>
            <person name="Nikitin M.A."/>
            <person name="Logacheva M.D."/>
            <person name="Penin A."/>
            <person name="Aleoshin V."/>
            <person name="Panchin Y.V."/>
        </authorList>
    </citation>
    <scope>NUCLEOTIDE SEQUENCE [LARGE SCALE GENOMIC DNA]</scope>
    <source>
        <strain evidence="2">Intl2013</strain>
        <tissue evidence="2">Whole animal</tissue>
    </source>
</reference>
<dbReference type="EMBL" id="LWCA01002674">
    <property type="protein sequence ID" value="OAF63742.1"/>
    <property type="molecule type" value="Genomic_DNA"/>
</dbReference>
<protein>
    <submittedName>
        <fullName evidence="2">Uncharacterized protein</fullName>
    </submittedName>
</protein>
<name>A0A177AQD1_9BILA</name>
<feature type="compositionally biased region" description="Polar residues" evidence="1">
    <location>
        <begin position="1"/>
        <end position="16"/>
    </location>
</feature>
<dbReference type="Proteomes" id="UP000078046">
    <property type="component" value="Unassembled WGS sequence"/>
</dbReference>
<keyword evidence="3" id="KW-1185">Reference proteome</keyword>
<comment type="caution">
    <text evidence="2">The sequence shown here is derived from an EMBL/GenBank/DDBJ whole genome shotgun (WGS) entry which is preliminary data.</text>
</comment>
<gene>
    <name evidence="2" type="ORF">A3Q56_08550</name>
</gene>
<evidence type="ECO:0000256" key="1">
    <source>
        <dbReference type="SAM" id="MobiDB-lite"/>
    </source>
</evidence>
<sequence>MNQSIDINMTNTTEHCSNCAKKTKNNDEVKKNDRKRKKKL</sequence>
<evidence type="ECO:0000313" key="3">
    <source>
        <dbReference type="Proteomes" id="UP000078046"/>
    </source>
</evidence>
<organism evidence="2 3">
    <name type="scientific">Intoshia linei</name>
    <dbReference type="NCBI Taxonomy" id="1819745"/>
    <lineage>
        <taxon>Eukaryota</taxon>
        <taxon>Metazoa</taxon>
        <taxon>Spiralia</taxon>
        <taxon>Lophotrochozoa</taxon>
        <taxon>Mesozoa</taxon>
        <taxon>Orthonectida</taxon>
        <taxon>Rhopaluridae</taxon>
        <taxon>Intoshia</taxon>
    </lineage>
</organism>